<keyword evidence="2" id="KW-1185">Reference proteome</keyword>
<proteinExistence type="predicted"/>
<name>A0A4R0P9A3_9HYPH</name>
<reference evidence="1 2" key="1">
    <citation type="journal article" date="2015" name="Antonie Van Leeuwenhoek">
        <title>Oricola cellulosilytica gen. nov., sp. nov., a cellulose-degrading bacterium of the family Phyllobacteriaceae isolated from surface seashore water, and emended descriptions of Mesorhizobium loti and Phyllobacterium myrsinacearum.</title>
        <authorList>
            <person name="Hameed A."/>
            <person name="Shahina M."/>
            <person name="Lai W.A."/>
            <person name="Lin S.Y."/>
            <person name="Young L.S."/>
            <person name="Liu Y.C."/>
            <person name="Hsu Y.H."/>
            <person name="Young C.C."/>
        </authorList>
    </citation>
    <scope>NUCLEOTIDE SEQUENCE [LARGE SCALE GENOMIC DNA]</scope>
    <source>
        <strain evidence="1 2">KCTC 52183</strain>
    </source>
</reference>
<organism evidence="1 2">
    <name type="scientific">Oricola cellulosilytica</name>
    <dbReference type="NCBI Taxonomy" id="1429082"/>
    <lineage>
        <taxon>Bacteria</taxon>
        <taxon>Pseudomonadati</taxon>
        <taxon>Pseudomonadota</taxon>
        <taxon>Alphaproteobacteria</taxon>
        <taxon>Hyphomicrobiales</taxon>
        <taxon>Ahrensiaceae</taxon>
        <taxon>Oricola</taxon>
    </lineage>
</organism>
<evidence type="ECO:0000313" key="1">
    <source>
        <dbReference type="EMBL" id="TCD12322.1"/>
    </source>
</evidence>
<dbReference type="InterPro" id="IPR018772">
    <property type="entry name" value="Transcription_activator_HlyU"/>
</dbReference>
<accession>A0A4R0P9A3</accession>
<protein>
    <submittedName>
        <fullName evidence="1">Transcriptional regulator</fullName>
    </submittedName>
</protein>
<evidence type="ECO:0000313" key="2">
    <source>
        <dbReference type="Proteomes" id="UP000291301"/>
    </source>
</evidence>
<dbReference type="Proteomes" id="UP000291301">
    <property type="component" value="Unassembled WGS sequence"/>
</dbReference>
<sequence length="103" mass="11367">MFMAGFFKRLLGTAANENTPPAGAPDEVYKGVEVFARPVKESGQWRVAGALRREKDGAMLERKFMRADLLPDEASAKTAALGKAHMIIDQNGESLWQGEERMV</sequence>
<dbReference type="AlphaFoldDB" id="A0A4R0P9A3"/>
<dbReference type="Pfam" id="PF10115">
    <property type="entry name" value="HlyU"/>
    <property type="match status" value="1"/>
</dbReference>
<gene>
    <name evidence="1" type="ORF">E0D97_14980</name>
</gene>
<dbReference type="EMBL" id="SJST01000007">
    <property type="protein sequence ID" value="TCD12322.1"/>
    <property type="molecule type" value="Genomic_DNA"/>
</dbReference>
<comment type="caution">
    <text evidence="1">The sequence shown here is derived from an EMBL/GenBank/DDBJ whole genome shotgun (WGS) entry which is preliminary data.</text>
</comment>